<comment type="caution">
    <text evidence="1">The sequence shown here is derived from an EMBL/GenBank/DDBJ whole genome shotgun (WGS) entry which is preliminary data.</text>
</comment>
<gene>
    <name evidence="1" type="ORF">Pint_12035</name>
</gene>
<name>A0ACC0XE53_9ROSI</name>
<dbReference type="EMBL" id="CM047747">
    <property type="protein sequence ID" value="KAJ0016610.1"/>
    <property type="molecule type" value="Genomic_DNA"/>
</dbReference>
<dbReference type="Proteomes" id="UP001163603">
    <property type="component" value="Chromosome 12"/>
</dbReference>
<evidence type="ECO:0000313" key="1">
    <source>
        <dbReference type="EMBL" id="KAJ0016610.1"/>
    </source>
</evidence>
<proteinExistence type="predicted"/>
<evidence type="ECO:0000313" key="2">
    <source>
        <dbReference type="Proteomes" id="UP001163603"/>
    </source>
</evidence>
<reference evidence="2" key="1">
    <citation type="journal article" date="2023" name="G3 (Bethesda)">
        <title>Genome assembly and association tests identify interacting loci associated with vigor, precocity, and sex in interspecific pistachio rootstocks.</title>
        <authorList>
            <person name="Palmer W."/>
            <person name="Jacygrad E."/>
            <person name="Sagayaradj S."/>
            <person name="Cavanaugh K."/>
            <person name="Han R."/>
            <person name="Bertier L."/>
            <person name="Beede B."/>
            <person name="Kafkas S."/>
            <person name="Golino D."/>
            <person name="Preece J."/>
            <person name="Michelmore R."/>
        </authorList>
    </citation>
    <scope>NUCLEOTIDE SEQUENCE [LARGE SCALE GENOMIC DNA]</scope>
</reference>
<sequence length="98" mass="10925">MSLSLYLSNSVMFFLFHLQEDTTMVNLAVALAHKGISTFRFDFSGNGESEGSFAYANYWREADDLRAIIQYFCGAYRVISAILGHSKVPNICKTATAL</sequence>
<protein>
    <submittedName>
        <fullName evidence="1">Uncharacterized protein</fullName>
    </submittedName>
</protein>
<organism evidence="1 2">
    <name type="scientific">Pistacia integerrima</name>
    <dbReference type="NCBI Taxonomy" id="434235"/>
    <lineage>
        <taxon>Eukaryota</taxon>
        <taxon>Viridiplantae</taxon>
        <taxon>Streptophyta</taxon>
        <taxon>Embryophyta</taxon>
        <taxon>Tracheophyta</taxon>
        <taxon>Spermatophyta</taxon>
        <taxon>Magnoliopsida</taxon>
        <taxon>eudicotyledons</taxon>
        <taxon>Gunneridae</taxon>
        <taxon>Pentapetalae</taxon>
        <taxon>rosids</taxon>
        <taxon>malvids</taxon>
        <taxon>Sapindales</taxon>
        <taxon>Anacardiaceae</taxon>
        <taxon>Pistacia</taxon>
    </lineage>
</organism>
<accession>A0ACC0XE53</accession>
<keyword evidence="2" id="KW-1185">Reference proteome</keyword>